<comment type="cofactor">
    <cofactor evidence="6 7">
        <name>Mg(2+)</name>
        <dbReference type="ChEBI" id="CHEBI:18420"/>
    </cofactor>
    <text evidence="6 7">Binds 1 Mg(2+) ion per subunit.</text>
</comment>
<dbReference type="InterPro" id="IPR038102">
    <property type="entry name" value="EYA_dom_sf"/>
</dbReference>
<keyword evidence="7" id="KW-0804">Transcription</keyword>
<dbReference type="GO" id="GO:0045739">
    <property type="term" value="P:positive regulation of DNA repair"/>
    <property type="evidence" value="ECO:0007669"/>
    <property type="project" value="TreeGrafter"/>
</dbReference>
<name>A0A6P6XXS7_DERPT</name>
<keyword evidence="6 7" id="KW-0479">Metal-binding</keyword>
<feature type="compositionally biased region" description="Low complexity" evidence="8">
    <location>
        <begin position="181"/>
        <end position="200"/>
    </location>
</feature>
<feature type="compositionally biased region" description="Low complexity" evidence="8">
    <location>
        <begin position="262"/>
        <end position="311"/>
    </location>
</feature>
<dbReference type="CTD" id="33916"/>
<dbReference type="EC" id="3.1.3.48" evidence="7"/>
<comment type="similarity">
    <text evidence="1 7">Belongs to the HAD-like hydrolase superfamily. EYA family.</text>
</comment>
<dbReference type="RefSeq" id="XP_027197903.1">
    <property type="nucleotide sequence ID" value="XM_027342102.1"/>
</dbReference>
<feature type="compositionally biased region" description="Basic residues" evidence="8">
    <location>
        <begin position="133"/>
        <end position="160"/>
    </location>
</feature>
<protein>
    <recommendedName>
        <fullName evidence="7">Eyes absent homolog</fullName>
        <ecNumber evidence="7">3.1.3.48</ecNumber>
    </recommendedName>
</protein>
<evidence type="ECO:0000256" key="1">
    <source>
        <dbReference type="ARBA" id="ARBA00010501"/>
    </source>
</evidence>
<feature type="region of interest" description="Disordered" evidence="8">
    <location>
        <begin position="262"/>
        <end position="312"/>
    </location>
</feature>
<evidence type="ECO:0000256" key="4">
    <source>
        <dbReference type="ARBA" id="ARBA00022912"/>
    </source>
</evidence>
<keyword evidence="2 7" id="KW-0378">Hydrolase</keyword>
<keyword evidence="9" id="KW-1185">Reference proteome</keyword>
<feature type="region of interest" description="Disordered" evidence="8">
    <location>
        <begin position="335"/>
        <end position="398"/>
    </location>
</feature>
<comment type="catalytic activity">
    <reaction evidence="5 7">
        <text>O-phospho-L-tyrosyl-[protein] + H2O = L-tyrosyl-[protein] + phosphate</text>
        <dbReference type="Rhea" id="RHEA:10684"/>
        <dbReference type="Rhea" id="RHEA-COMP:10136"/>
        <dbReference type="Rhea" id="RHEA-COMP:20101"/>
        <dbReference type="ChEBI" id="CHEBI:15377"/>
        <dbReference type="ChEBI" id="CHEBI:43474"/>
        <dbReference type="ChEBI" id="CHEBI:46858"/>
        <dbReference type="ChEBI" id="CHEBI:61978"/>
        <dbReference type="EC" id="3.1.3.48"/>
    </reaction>
</comment>
<dbReference type="RefSeq" id="XP_027197905.1">
    <property type="nucleotide sequence ID" value="XM_027342104.1"/>
</dbReference>
<evidence type="ECO:0000256" key="5">
    <source>
        <dbReference type="ARBA" id="ARBA00051722"/>
    </source>
</evidence>
<sequence length="668" mass="74369">MNAYQLPSSFNTGPAGTVGTITPTTSPFNYFQTQNNHHHHHSTYGLGVGGGIISTSSLSSSSSPPPPPSSALSYDGNLRSATTTTTNDHFNQQQQHKMTTNGQSPSASFMSTATYFPQPHHHHHLHQPFTFGNHHHQQQQQNHPHHSHHQLPTHHHHHHSIQQQQQSATINGTNPYSHNHYSAYTTATNNNSGSNSSPTNMVPSLNHFDYNSGTNINGGTTSTTSSSATAAAASSSSSYPYIGCTGNYPTSYSPFATLTSLPQPSSLSSQHQQQQQNHQTSTLISAAVASTAAASSNENDDNNNGGISSSSYQTNSETYLTNLCNNNRMNGDNNNDDLYTLNVHKNDSNLSPIHSLPPIKKAKRTSRGRQSRRQSSMLTNNNNNSHHPNQSLSSGSPSPENNIDRIFIWYIDETILSYLNVSEYNRFSGFNDSLTASLYNEIFIFINKFAEKYLFLSDLKDIDQSHIDDSAADDNGQDLSNYNFHADGFKTSVSCNSIMLNNGGGDLRQKMALRYRKINEIYSNFGDKINELMDKDDYEQLEDLIKRFDLFSKNWIHSAMKTLSFIKTRSNCLNVLISSSPLIYTLTKLLIFQLGPYFSIGNIYSCSKTSKEHTLNRVLNRFGSNCTYIVVGKGSDEQQLSQKLELPFWPINEREHFESLLNAMHYIL</sequence>
<reference evidence="10 11" key="1">
    <citation type="submission" date="2025-04" db="UniProtKB">
        <authorList>
            <consortium name="RefSeq"/>
        </authorList>
    </citation>
    <scope>IDENTIFICATION</scope>
    <source>
        <strain evidence="10 11">Airmid</strain>
    </source>
</reference>
<accession>A0A6P6XXS7</accession>
<dbReference type="OrthoDB" id="167668at2759"/>
<proteinExistence type="inferred from homology"/>
<dbReference type="AlphaFoldDB" id="A0A6P6XXS7"/>
<evidence type="ECO:0000256" key="6">
    <source>
        <dbReference type="PIRSR" id="PIRSR628472-2"/>
    </source>
</evidence>
<keyword evidence="7" id="KW-0805">Transcription regulation</keyword>
<evidence type="ECO:0000256" key="8">
    <source>
        <dbReference type="SAM" id="MobiDB-lite"/>
    </source>
</evidence>
<dbReference type="Proteomes" id="UP000515146">
    <property type="component" value="Unplaced"/>
</dbReference>
<feature type="compositionally biased region" description="Low complexity" evidence="8">
    <location>
        <begin position="373"/>
        <end position="394"/>
    </location>
</feature>
<dbReference type="GO" id="GO:0004725">
    <property type="term" value="F:protein tyrosine phosphatase activity"/>
    <property type="evidence" value="ECO:0007669"/>
    <property type="project" value="UniProtKB-EC"/>
</dbReference>
<dbReference type="PANTHER" id="PTHR10190">
    <property type="entry name" value="EYES ABSENT"/>
    <property type="match status" value="1"/>
</dbReference>
<dbReference type="OMA" id="XDPPMAV"/>
<keyword evidence="4 7" id="KW-0904">Protein phosphatase</keyword>
<evidence type="ECO:0000256" key="3">
    <source>
        <dbReference type="ARBA" id="ARBA00022842"/>
    </source>
</evidence>
<dbReference type="InterPro" id="IPR028472">
    <property type="entry name" value="EYA"/>
</dbReference>
<feature type="binding site" evidence="6">
    <location>
        <position position="412"/>
    </location>
    <ligand>
        <name>Mg(2+)</name>
        <dbReference type="ChEBI" id="CHEBI:18420"/>
    </ligand>
</feature>
<feature type="compositionally biased region" description="Polar residues" evidence="8">
    <location>
        <begin position="167"/>
        <end position="180"/>
    </location>
</feature>
<evidence type="ECO:0000256" key="2">
    <source>
        <dbReference type="ARBA" id="ARBA00022801"/>
    </source>
</evidence>
<evidence type="ECO:0000313" key="9">
    <source>
        <dbReference type="Proteomes" id="UP000515146"/>
    </source>
</evidence>
<evidence type="ECO:0000256" key="7">
    <source>
        <dbReference type="RuleBase" id="RU362036"/>
    </source>
</evidence>
<dbReference type="PANTHER" id="PTHR10190:SF16">
    <property type="entry name" value="DEVELOPMENTAL PROTEIN EYES ABSENT"/>
    <property type="match status" value="1"/>
</dbReference>
<dbReference type="RefSeq" id="XP_027197901.1">
    <property type="nucleotide sequence ID" value="XM_027342100.1"/>
</dbReference>
<dbReference type="Gene3D" id="3.40.50.12350">
    <property type="match status" value="1"/>
</dbReference>
<feature type="compositionally biased region" description="Polar residues" evidence="8">
    <location>
        <begin position="79"/>
        <end position="115"/>
    </location>
</feature>
<feature type="region of interest" description="Disordered" evidence="8">
    <location>
        <begin position="55"/>
        <end position="208"/>
    </location>
</feature>
<keyword evidence="3 6" id="KW-0460">Magnesium</keyword>
<dbReference type="KEGG" id="dpte:113792195"/>
<evidence type="ECO:0000313" key="13">
    <source>
        <dbReference type="RefSeq" id="XP_027197905.1"/>
    </source>
</evidence>
<dbReference type="GO" id="GO:0005634">
    <property type="term" value="C:nucleus"/>
    <property type="evidence" value="ECO:0007669"/>
    <property type="project" value="TreeGrafter"/>
</dbReference>
<feature type="compositionally biased region" description="Basic residues" evidence="8">
    <location>
        <begin position="360"/>
        <end position="372"/>
    </location>
</feature>
<evidence type="ECO:0000313" key="10">
    <source>
        <dbReference type="RefSeq" id="XP_027197901.1"/>
    </source>
</evidence>
<dbReference type="GO" id="GO:0046872">
    <property type="term" value="F:metal ion binding"/>
    <property type="evidence" value="ECO:0007669"/>
    <property type="project" value="UniProtKB-KW"/>
</dbReference>
<gene>
    <name evidence="10 11 12 13" type="primary">LOC113792195</name>
</gene>
<evidence type="ECO:0000313" key="12">
    <source>
        <dbReference type="RefSeq" id="XP_027197903.1"/>
    </source>
</evidence>
<organism evidence="9 13">
    <name type="scientific">Dermatophagoides pteronyssinus</name>
    <name type="common">European house dust mite</name>
    <dbReference type="NCBI Taxonomy" id="6956"/>
    <lineage>
        <taxon>Eukaryota</taxon>
        <taxon>Metazoa</taxon>
        <taxon>Ecdysozoa</taxon>
        <taxon>Arthropoda</taxon>
        <taxon>Chelicerata</taxon>
        <taxon>Arachnida</taxon>
        <taxon>Acari</taxon>
        <taxon>Acariformes</taxon>
        <taxon>Sarcoptiformes</taxon>
        <taxon>Astigmata</taxon>
        <taxon>Psoroptidia</taxon>
        <taxon>Analgoidea</taxon>
        <taxon>Pyroglyphidae</taxon>
        <taxon>Dermatophagoidinae</taxon>
        <taxon>Dermatophagoides</taxon>
    </lineage>
</organism>
<evidence type="ECO:0000313" key="11">
    <source>
        <dbReference type="RefSeq" id="XP_027197902.1"/>
    </source>
</evidence>
<dbReference type="GO" id="GO:0030154">
    <property type="term" value="P:cell differentiation"/>
    <property type="evidence" value="ECO:0007669"/>
    <property type="project" value="TreeGrafter"/>
</dbReference>
<dbReference type="GO" id="GO:2001240">
    <property type="term" value="P:negative regulation of extrinsic apoptotic signaling pathway in absence of ligand"/>
    <property type="evidence" value="ECO:0007669"/>
    <property type="project" value="TreeGrafter"/>
</dbReference>
<dbReference type="RefSeq" id="XP_027197902.1">
    <property type="nucleotide sequence ID" value="XM_027342101.1"/>
</dbReference>